<feature type="transmembrane region" description="Helical" evidence="1">
    <location>
        <begin position="6"/>
        <end position="26"/>
    </location>
</feature>
<feature type="transmembrane region" description="Helical" evidence="1">
    <location>
        <begin position="235"/>
        <end position="260"/>
    </location>
</feature>
<evidence type="ECO:0000256" key="1">
    <source>
        <dbReference type="SAM" id="Phobius"/>
    </source>
</evidence>
<accession>A0A8H4J7K7</accession>
<proteinExistence type="predicted"/>
<keyword evidence="2" id="KW-0732">Signal</keyword>
<keyword evidence="1" id="KW-0472">Membrane</keyword>
<dbReference type="AlphaFoldDB" id="A0A8H4J7K7"/>
<dbReference type="EMBL" id="WWBZ02000001">
    <property type="protein sequence ID" value="KAF4313478.1"/>
    <property type="molecule type" value="Genomic_DNA"/>
</dbReference>
<sequence>MVNLNLSTTILLPALAAAGVVTTMVFSVNNGMFPKITEIIEDPNATTFPGTDVAFSREWTGVAALDKQLTVLLIFFYQLLDGEYPSATLQVVHFFGQMGSFWTLIQLEAKREGNKGRMIAYTTLFGLVYQNISVAITIPVWALLHLLTLPPTNSATLRARLSVAPDAARLLPWAMFLGYMLPSFAMVAPSPYQQALITLWQPFPLWVTLIATLVLRPLFSSSSSSSPSTLTPQQSYAAASSAHLFALLLAAIPHAAALSISLAAHFFPQLFAPATAASLHPARVFLPKLSTDPAAAAVPLAEGVLRFMQWDEAVSTAATVVWAATVYLRDTRISGGGGRFGIVGVAVRAVGWTAVGGPAAAAVALVWARDEVVFGSGSEGKRG</sequence>
<feature type="transmembrane region" description="Helical" evidence="1">
    <location>
        <begin position="195"/>
        <end position="215"/>
    </location>
</feature>
<reference evidence="3" key="1">
    <citation type="submission" date="2020-04" db="EMBL/GenBank/DDBJ databases">
        <title>Genome Assembly and Annotation of Botryosphaeria dothidea sdau 11-99, a Latent Pathogen of Apple Fruit Ring Rot in China.</title>
        <authorList>
            <person name="Yu C."/>
            <person name="Diao Y."/>
            <person name="Lu Q."/>
            <person name="Zhao J."/>
            <person name="Cui S."/>
            <person name="Peng C."/>
            <person name="He B."/>
            <person name="Liu H."/>
        </authorList>
    </citation>
    <scope>NUCLEOTIDE SEQUENCE [LARGE SCALE GENOMIC DNA]</scope>
    <source>
        <strain evidence="3">Sdau11-99</strain>
    </source>
</reference>
<dbReference type="Proteomes" id="UP000572817">
    <property type="component" value="Unassembled WGS sequence"/>
</dbReference>
<feature type="transmembrane region" description="Helical" evidence="1">
    <location>
        <begin position="119"/>
        <end position="144"/>
    </location>
</feature>
<evidence type="ECO:0000256" key="2">
    <source>
        <dbReference type="SAM" id="SignalP"/>
    </source>
</evidence>
<evidence type="ECO:0008006" key="5">
    <source>
        <dbReference type="Google" id="ProtNLM"/>
    </source>
</evidence>
<feature type="chain" id="PRO_5034199168" description="AtmA protein" evidence="2">
    <location>
        <begin position="19"/>
        <end position="383"/>
    </location>
</feature>
<feature type="signal peptide" evidence="2">
    <location>
        <begin position="1"/>
        <end position="18"/>
    </location>
</feature>
<gene>
    <name evidence="3" type="ORF">GTA08_BOTSDO00033</name>
</gene>
<dbReference type="OrthoDB" id="72269at2759"/>
<evidence type="ECO:0000313" key="4">
    <source>
        <dbReference type="Proteomes" id="UP000572817"/>
    </source>
</evidence>
<keyword evidence="4" id="KW-1185">Reference proteome</keyword>
<evidence type="ECO:0000313" key="3">
    <source>
        <dbReference type="EMBL" id="KAF4313478.1"/>
    </source>
</evidence>
<protein>
    <recommendedName>
        <fullName evidence="5">AtmA protein</fullName>
    </recommendedName>
</protein>
<keyword evidence="1" id="KW-1133">Transmembrane helix</keyword>
<organism evidence="3 4">
    <name type="scientific">Botryosphaeria dothidea</name>
    <dbReference type="NCBI Taxonomy" id="55169"/>
    <lineage>
        <taxon>Eukaryota</taxon>
        <taxon>Fungi</taxon>
        <taxon>Dikarya</taxon>
        <taxon>Ascomycota</taxon>
        <taxon>Pezizomycotina</taxon>
        <taxon>Dothideomycetes</taxon>
        <taxon>Dothideomycetes incertae sedis</taxon>
        <taxon>Botryosphaeriales</taxon>
        <taxon>Botryosphaeriaceae</taxon>
        <taxon>Botryosphaeria</taxon>
    </lineage>
</organism>
<keyword evidence="1" id="KW-0812">Transmembrane</keyword>
<name>A0A8H4J7K7_9PEZI</name>
<feature type="transmembrane region" description="Helical" evidence="1">
    <location>
        <begin position="170"/>
        <end position="188"/>
    </location>
</feature>
<comment type="caution">
    <text evidence="3">The sequence shown here is derived from an EMBL/GenBank/DDBJ whole genome shotgun (WGS) entry which is preliminary data.</text>
</comment>